<accession>A0A099I9F1</accession>
<evidence type="ECO:0000256" key="2">
    <source>
        <dbReference type="ARBA" id="ARBA00023125"/>
    </source>
</evidence>
<dbReference type="PANTHER" id="PTHR30514">
    <property type="entry name" value="GLUCOKINASE"/>
    <property type="match status" value="1"/>
</dbReference>
<dbReference type="SUPFAM" id="SSF53697">
    <property type="entry name" value="SIS domain"/>
    <property type="match status" value="1"/>
</dbReference>
<dbReference type="GO" id="GO:0003700">
    <property type="term" value="F:DNA-binding transcription factor activity"/>
    <property type="evidence" value="ECO:0007669"/>
    <property type="project" value="InterPro"/>
</dbReference>
<dbReference type="InterPro" id="IPR000281">
    <property type="entry name" value="HTH_RpiR"/>
</dbReference>
<dbReference type="GO" id="GO:0097367">
    <property type="term" value="F:carbohydrate derivative binding"/>
    <property type="evidence" value="ECO:0007669"/>
    <property type="project" value="InterPro"/>
</dbReference>
<dbReference type="InterPro" id="IPR047640">
    <property type="entry name" value="RpiR-like"/>
</dbReference>
<evidence type="ECO:0000259" key="5">
    <source>
        <dbReference type="PROSITE" id="PS51464"/>
    </source>
</evidence>
<dbReference type="Gene3D" id="3.40.50.10490">
    <property type="entry name" value="Glucose-6-phosphate isomerase like protein, domain 1"/>
    <property type="match status" value="1"/>
</dbReference>
<comment type="caution">
    <text evidence="6">The sequence shown here is derived from an EMBL/GenBank/DDBJ whole genome shotgun (WGS) entry which is preliminary data.</text>
</comment>
<dbReference type="SUPFAM" id="SSF46689">
    <property type="entry name" value="Homeodomain-like"/>
    <property type="match status" value="1"/>
</dbReference>
<keyword evidence="1" id="KW-0805">Transcription regulation</keyword>
<dbReference type="PANTHER" id="PTHR30514:SF1">
    <property type="entry name" value="HTH-TYPE TRANSCRIPTIONAL REGULATOR HEXR-RELATED"/>
    <property type="match status" value="1"/>
</dbReference>
<keyword evidence="2" id="KW-0238">DNA-binding</keyword>
<dbReference type="Pfam" id="PF01380">
    <property type="entry name" value="SIS"/>
    <property type="match status" value="1"/>
</dbReference>
<evidence type="ECO:0000256" key="3">
    <source>
        <dbReference type="ARBA" id="ARBA00023163"/>
    </source>
</evidence>
<feature type="domain" description="HTH rpiR-type" evidence="4">
    <location>
        <begin position="1"/>
        <end position="77"/>
    </location>
</feature>
<dbReference type="RefSeq" id="WP_044904022.1">
    <property type="nucleotide sequence ID" value="NZ_CP022722.1"/>
</dbReference>
<dbReference type="PROSITE" id="PS51071">
    <property type="entry name" value="HTH_RPIR"/>
    <property type="match status" value="1"/>
</dbReference>
<keyword evidence="3" id="KW-0804">Transcription</keyword>
<dbReference type="EMBL" id="JQIF01000014">
    <property type="protein sequence ID" value="KGJ54639.1"/>
    <property type="molecule type" value="Genomic_DNA"/>
</dbReference>
<dbReference type="AlphaFoldDB" id="A0A099I9F1"/>
<gene>
    <name evidence="6" type="ORF">CIAN88_03180</name>
</gene>
<protein>
    <submittedName>
        <fullName evidence="6">Transcriptional regulator</fullName>
    </submittedName>
</protein>
<evidence type="ECO:0000259" key="4">
    <source>
        <dbReference type="PROSITE" id="PS51071"/>
    </source>
</evidence>
<dbReference type="Pfam" id="PF01418">
    <property type="entry name" value="HTH_6"/>
    <property type="match status" value="1"/>
</dbReference>
<dbReference type="InterPro" id="IPR001347">
    <property type="entry name" value="SIS_dom"/>
</dbReference>
<dbReference type="PROSITE" id="PS51464">
    <property type="entry name" value="SIS"/>
    <property type="match status" value="1"/>
</dbReference>
<proteinExistence type="predicted"/>
<evidence type="ECO:0000256" key="1">
    <source>
        <dbReference type="ARBA" id="ARBA00023015"/>
    </source>
</evidence>
<dbReference type="InterPro" id="IPR046348">
    <property type="entry name" value="SIS_dom_sf"/>
</dbReference>
<dbReference type="InterPro" id="IPR036388">
    <property type="entry name" value="WH-like_DNA-bd_sf"/>
</dbReference>
<sequence length="258" mass="30049">MKLAELVNQHYKELSSNDLYIWDYIQAHRKECQNLSIVELAQRCHVSKTTILRFAQKLSLKGYSELKVYLSWENRPSGDMVIDEHLIEHVCDTSKYAIDELRERDFTDICEMLYHSGRIFVYGTGALQDSVARELQRMFLYCGEFVYVLSGEKETEMVLPFLSRDDVVILISLRGEGELINEFASQLRLRSIKTISMTRLKNNELAHKCTKSIYITTSQVMIGNHILHEAANLYFVLAELLFLRYSQYKQKQDGIGIR</sequence>
<organism evidence="6 7">
    <name type="scientific">Clostridium innocuum</name>
    <dbReference type="NCBI Taxonomy" id="1522"/>
    <lineage>
        <taxon>Bacteria</taxon>
        <taxon>Bacillati</taxon>
        <taxon>Bacillota</taxon>
        <taxon>Clostridia</taxon>
        <taxon>Eubacteriales</taxon>
        <taxon>Clostridiaceae</taxon>
        <taxon>Clostridium</taxon>
    </lineage>
</organism>
<feature type="domain" description="SIS" evidence="5">
    <location>
        <begin position="109"/>
        <end position="251"/>
    </location>
</feature>
<dbReference type="GO" id="GO:1901135">
    <property type="term" value="P:carbohydrate derivative metabolic process"/>
    <property type="evidence" value="ECO:0007669"/>
    <property type="project" value="InterPro"/>
</dbReference>
<reference evidence="6 7" key="1">
    <citation type="submission" date="2014-08" db="EMBL/GenBank/DDBJ databases">
        <title>Clostridium innocuum, an unnegligible vancomycin-resistant pathogen causing extra-intestinal infections.</title>
        <authorList>
            <person name="Feng Y."/>
            <person name="Chiu C.-H."/>
        </authorList>
    </citation>
    <scope>NUCLEOTIDE SEQUENCE [LARGE SCALE GENOMIC DNA]</scope>
    <source>
        <strain evidence="6 7">AN88</strain>
    </source>
</reference>
<evidence type="ECO:0000313" key="7">
    <source>
        <dbReference type="Proteomes" id="UP000030008"/>
    </source>
</evidence>
<dbReference type="InterPro" id="IPR009057">
    <property type="entry name" value="Homeodomain-like_sf"/>
</dbReference>
<dbReference type="CDD" id="cd05013">
    <property type="entry name" value="SIS_RpiR"/>
    <property type="match status" value="1"/>
</dbReference>
<dbReference type="InterPro" id="IPR035472">
    <property type="entry name" value="RpiR-like_SIS"/>
</dbReference>
<evidence type="ECO:0000313" key="6">
    <source>
        <dbReference type="EMBL" id="KGJ54639.1"/>
    </source>
</evidence>
<name>A0A099I9F1_CLOIN</name>
<dbReference type="Gene3D" id="1.10.10.10">
    <property type="entry name" value="Winged helix-like DNA-binding domain superfamily/Winged helix DNA-binding domain"/>
    <property type="match status" value="1"/>
</dbReference>
<dbReference type="GO" id="GO:0003677">
    <property type="term" value="F:DNA binding"/>
    <property type="evidence" value="ECO:0007669"/>
    <property type="project" value="UniProtKB-KW"/>
</dbReference>
<dbReference type="Proteomes" id="UP000030008">
    <property type="component" value="Unassembled WGS sequence"/>
</dbReference>